<reference evidence="3" key="1">
    <citation type="submission" date="2020-10" db="EMBL/GenBank/DDBJ databases">
        <authorList>
            <person name="Gilroy R."/>
        </authorList>
    </citation>
    <scope>NUCLEOTIDE SEQUENCE</scope>
    <source>
        <strain evidence="3">11687</strain>
    </source>
</reference>
<dbReference type="AlphaFoldDB" id="A0A9D1MGL3"/>
<dbReference type="Gene3D" id="3.40.50.1820">
    <property type="entry name" value="alpha/beta hydrolase"/>
    <property type="match status" value="1"/>
</dbReference>
<evidence type="ECO:0000313" key="4">
    <source>
        <dbReference type="Proteomes" id="UP000824081"/>
    </source>
</evidence>
<dbReference type="InterPro" id="IPR049492">
    <property type="entry name" value="BD-FAE-like_dom"/>
</dbReference>
<dbReference type="EMBL" id="DVMZ01000172">
    <property type="protein sequence ID" value="HIU59688.1"/>
    <property type="molecule type" value="Genomic_DNA"/>
</dbReference>
<sequence>MKSYKVSLKKEYGLEGGELECILGNDIYDTGASEWRRPAVIVVPGGGYWMVSKREGEPVAEAFLARGFQTFVLTYLCRPDGVRYPEQLAELAAAVDYVKKHAEEMSVNPDEIFVVGFSAGGHLAGNLAVEWDCVAQKTGLSLDCRPTAVGLSYPVISYACGHTDSFENLLEGYTEEAKEVLRKELSLDSRVTGSTAPAFIWTTAEDTCVPAENSLVFALALAKKKIPYELHIYPRGEHGSSVCNKEINIGGGDFLRKNSAWLDNCASFFRLFVKEDF</sequence>
<dbReference type="PANTHER" id="PTHR48081:SF6">
    <property type="entry name" value="PEPTIDASE S9 PROLYL OLIGOPEPTIDASE CATALYTIC DOMAIN-CONTAINING PROTEIN"/>
    <property type="match status" value="1"/>
</dbReference>
<dbReference type="InterPro" id="IPR029058">
    <property type="entry name" value="AB_hydrolase_fold"/>
</dbReference>
<dbReference type="SUPFAM" id="SSF53474">
    <property type="entry name" value="alpha/beta-Hydrolases"/>
    <property type="match status" value="1"/>
</dbReference>
<dbReference type="Pfam" id="PF20434">
    <property type="entry name" value="BD-FAE"/>
    <property type="match status" value="1"/>
</dbReference>
<evidence type="ECO:0000313" key="3">
    <source>
        <dbReference type="EMBL" id="HIU59688.1"/>
    </source>
</evidence>
<organism evidence="3 4">
    <name type="scientific">Candidatus Scatosoma pullistercoris</name>
    <dbReference type="NCBI Taxonomy" id="2840934"/>
    <lineage>
        <taxon>Bacteria</taxon>
        <taxon>Bacillati</taxon>
        <taxon>Bacillota</taxon>
        <taxon>Clostridia</taxon>
        <taxon>Candidatus Scatosoma</taxon>
    </lineage>
</organism>
<evidence type="ECO:0000256" key="1">
    <source>
        <dbReference type="ARBA" id="ARBA00022801"/>
    </source>
</evidence>
<dbReference type="Proteomes" id="UP000824081">
    <property type="component" value="Unassembled WGS sequence"/>
</dbReference>
<evidence type="ECO:0000259" key="2">
    <source>
        <dbReference type="Pfam" id="PF20434"/>
    </source>
</evidence>
<keyword evidence="1 3" id="KW-0378">Hydrolase</keyword>
<accession>A0A9D1MGL3</accession>
<comment type="caution">
    <text evidence="3">The sequence shown here is derived from an EMBL/GenBank/DDBJ whole genome shotgun (WGS) entry which is preliminary data.</text>
</comment>
<name>A0A9D1MGL3_9FIRM</name>
<reference evidence="3" key="2">
    <citation type="journal article" date="2021" name="PeerJ">
        <title>Extensive microbial diversity within the chicken gut microbiome revealed by metagenomics and culture.</title>
        <authorList>
            <person name="Gilroy R."/>
            <person name="Ravi A."/>
            <person name="Getino M."/>
            <person name="Pursley I."/>
            <person name="Horton D.L."/>
            <person name="Alikhan N.F."/>
            <person name="Baker D."/>
            <person name="Gharbi K."/>
            <person name="Hall N."/>
            <person name="Watson M."/>
            <person name="Adriaenssens E.M."/>
            <person name="Foster-Nyarko E."/>
            <person name="Jarju S."/>
            <person name="Secka A."/>
            <person name="Antonio M."/>
            <person name="Oren A."/>
            <person name="Chaudhuri R.R."/>
            <person name="La Ragione R."/>
            <person name="Hildebrand F."/>
            <person name="Pallen M.J."/>
        </authorList>
    </citation>
    <scope>NUCLEOTIDE SEQUENCE</scope>
    <source>
        <strain evidence="3">11687</strain>
    </source>
</reference>
<dbReference type="GO" id="GO:0016787">
    <property type="term" value="F:hydrolase activity"/>
    <property type="evidence" value="ECO:0007669"/>
    <property type="project" value="UniProtKB-KW"/>
</dbReference>
<dbReference type="InterPro" id="IPR050300">
    <property type="entry name" value="GDXG_lipolytic_enzyme"/>
</dbReference>
<gene>
    <name evidence="3" type="ORF">IAC57_06260</name>
</gene>
<feature type="domain" description="BD-FAE-like" evidence="2">
    <location>
        <begin position="26"/>
        <end position="128"/>
    </location>
</feature>
<proteinExistence type="predicted"/>
<protein>
    <submittedName>
        <fullName evidence="3">Alpha/beta hydrolase</fullName>
    </submittedName>
</protein>
<dbReference type="PANTHER" id="PTHR48081">
    <property type="entry name" value="AB HYDROLASE SUPERFAMILY PROTEIN C4A8.06C"/>
    <property type="match status" value="1"/>
</dbReference>